<keyword evidence="2" id="KW-1185">Reference proteome</keyword>
<accession>A0A4Y2AT41</accession>
<dbReference type="AlphaFoldDB" id="A0A4Y2AT41"/>
<proteinExistence type="predicted"/>
<evidence type="ECO:0000313" key="1">
    <source>
        <dbReference type="EMBL" id="GBL82898.1"/>
    </source>
</evidence>
<reference evidence="1 2" key="1">
    <citation type="journal article" date="2019" name="Sci. Rep.">
        <title>Orb-weaving spider Araneus ventricosus genome elucidates the spidroin gene catalogue.</title>
        <authorList>
            <person name="Kono N."/>
            <person name="Nakamura H."/>
            <person name="Ohtoshi R."/>
            <person name="Moran D.A.P."/>
            <person name="Shinohara A."/>
            <person name="Yoshida Y."/>
            <person name="Fujiwara M."/>
            <person name="Mori M."/>
            <person name="Tomita M."/>
            <person name="Arakawa K."/>
        </authorList>
    </citation>
    <scope>NUCLEOTIDE SEQUENCE [LARGE SCALE GENOMIC DNA]</scope>
</reference>
<sequence>MNSRPLSSSQTAENYERLFPEGISAERRHTKTNSSLISLRPPHFASSLPNATFVTLIRGVGGSTAPHFIIITFHYERNVLRPLNMHPHPSCALRLTPVRGWIASTYQRDTDPRDYQECSQVESSGNADSSGLLTKVRITSGLSIRAYHTALFGAPEPETQFETPNPFLPVLRSLEHPVFIDPFREWSSAYLFLHWIMVLSLTNSSPS</sequence>
<dbReference type="Proteomes" id="UP000499080">
    <property type="component" value="Unassembled WGS sequence"/>
</dbReference>
<gene>
    <name evidence="1" type="ORF">AVEN_106412_1</name>
</gene>
<evidence type="ECO:0000313" key="2">
    <source>
        <dbReference type="Proteomes" id="UP000499080"/>
    </source>
</evidence>
<name>A0A4Y2AT41_ARAVE</name>
<organism evidence="1 2">
    <name type="scientific">Araneus ventricosus</name>
    <name type="common">Orbweaver spider</name>
    <name type="synonym">Epeira ventricosa</name>
    <dbReference type="NCBI Taxonomy" id="182803"/>
    <lineage>
        <taxon>Eukaryota</taxon>
        <taxon>Metazoa</taxon>
        <taxon>Ecdysozoa</taxon>
        <taxon>Arthropoda</taxon>
        <taxon>Chelicerata</taxon>
        <taxon>Arachnida</taxon>
        <taxon>Araneae</taxon>
        <taxon>Araneomorphae</taxon>
        <taxon>Entelegynae</taxon>
        <taxon>Araneoidea</taxon>
        <taxon>Araneidae</taxon>
        <taxon>Araneus</taxon>
    </lineage>
</organism>
<comment type="caution">
    <text evidence="1">The sequence shown here is derived from an EMBL/GenBank/DDBJ whole genome shotgun (WGS) entry which is preliminary data.</text>
</comment>
<protein>
    <submittedName>
        <fullName evidence="1">Uncharacterized protein</fullName>
    </submittedName>
</protein>
<dbReference type="EMBL" id="BGPR01000030">
    <property type="protein sequence ID" value="GBL82898.1"/>
    <property type="molecule type" value="Genomic_DNA"/>
</dbReference>